<dbReference type="InterPro" id="IPR036390">
    <property type="entry name" value="WH_DNA-bd_sf"/>
</dbReference>
<gene>
    <name evidence="5" type="ORF">M513_05312</name>
    <name evidence="6" type="ORF">M514_05312</name>
</gene>
<evidence type="ECO:0000313" key="7">
    <source>
        <dbReference type="Proteomes" id="UP000030764"/>
    </source>
</evidence>
<dbReference type="InterPro" id="IPR030456">
    <property type="entry name" value="TF_fork_head_CS_2"/>
</dbReference>
<dbReference type="SMART" id="SM00339">
    <property type="entry name" value="FH"/>
    <property type="match status" value="1"/>
</dbReference>
<dbReference type="GO" id="GO:0009653">
    <property type="term" value="P:anatomical structure morphogenesis"/>
    <property type="evidence" value="ECO:0007669"/>
    <property type="project" value="TreeGrafter"/>
</dbReference>
<dbReference type="Gene3D" id="1.10.10.10">
    <property type="entry name" value="Winged helix-like DNA-binding domain superfamily/Winged helix DNA-binding domain"/>
    <property type="match status" value="1"/>
</dbReference>
<dbReference type="Proteomes" id="UP000030758">
    <property type="component" value="Unassembled WGS sequence"/>
</dbReference>
<dbReference type="InterPro" id="IPR050211">
    <property type="entry name" value="FOX_domain-containing"/>
</dbReference>
<protein>
    <recommendedName>
        <fullName evidence="4">Fork-head domain-containing protein</fullName>
    </recommendedName>
</protein>
<comment type="subcellular location">
    <subcellularLocation>
        <location evidence="3">Nucleus</location>
    </subcellularLocation>
</comment>
<evidence type="ECO:0000313" key="6">
    <source>
        <dbReference type="EMBL" id="KFD71599.1"/>
    </source>
</evidence>
<dbReference type="GO" id="GO:0005634">
    <property type="term" value="C:nucleus"/>
    <property type="evidence" value="ECO:0007669"/>
    <property type="project" value="UniProtKB-SubCell"/>
</dbReference>
<dbReference type="EMBL" id="KL367481">
    <property type="protein sequence ID" value="KFD71599.1"/>
    <property type="molecule type" value="Genomic_DNA"/>
</dbReference>
<dbReference type="InterPro" id="IPR036388">
    <property type="entry name" value="WH-like_DNA-bd_sf"/>
</dbReference>
<keyword evidence="2 3" id="KW-0539">Nucleus</keyword>
<dbReference type="AlphaFoldDB" id="A0A085M9B0"/>
<feature type="DNA-binding region" description="Fork-head" evidence="3">
    <location>
        <begin position="50"/>
        <end position="145"/>
    </location>
</feature>
<name>A0A085M9B0_9BILA</name>
<dbReference type="SUPFAM" id="SSF46785">
    <property type="entry name" value="Winged helix' DNA-binding domain"/>
    <property type="match status" value="1"/>
</dbReference>
<dbReference type="Pfam" id="PF00250">
    <property type="entry name" value="Forkhead"/>
    <property type="match status" value="1"/>
</dbReference>
<dbReference type="GO" id="GO:0000978">
    <property type="term" value="F:RNA polymerase II cis-regulatory region sequence-specific DNA binding"/>
    <property type="evidence" value="ECO:0007669"/>
    <property type="project" value="TreeGrafter"/>
</dbReference>
<dbReference type="InterPro" id="IPR001766">
    <property type="entry name" value="Fork_head_dom"/>
</dbReference>
<evidence type="ECO:0000313" key="5">
    <source>
        <dbReference type="EMBL" id="KFD53806.1"/>
    </source>
</evidence>
<dbReference type="EMBL" id="KL363213">
    <property type="protein sequence ID" value="KFD53806.1"/>
    <property type="molecule type" value="Genomic_DNA"/>
</dbReference>
<feature type="domain" description="Fork-head" evidence="4">
    <location>
        <begin position="50"/>
        <end position="145"/>
    </location>
</feature>
<reference evidence="5 7" key="1">
    <citation type="journal article" date="2014" name="Nat. Genet.">
        <title>Genome and transcriptome of the porcine whipworm Trichuris suis.</title>
        <authorList>
            <person name="Jex A.R."/>
            <person name="Nejsum P."/>
            <person name="Schwarz E.M."/>
            <person name="Hu L."/>
            <person name="Young N.D."/>
            <person name="Hall R.S."/>
            <person name="Korhonen P.K."/>
            <person name="Liao S."/>
            <person name="Thamsborg S."/>
            <person name="Xia J."/>
            <person name="Xu P."/>
            <person name="Wang S."/>
            <person name="Scheerlinck J.P."/>
            <person name="Hofmann A."/>
            <person name="Sternberg P.W."/>
            <person name="Wang J."/>
            <person name="Gasser R.B."/>
        </authorList>
    </citation>
    <scope>NUCLEOTIDE SEQUENCE [LARGE SCALE GENOMIC DNA]</scope>
    <source>
        <strain evidence="6">DCEP-RM93F</strain>
        <strain evidence="5">DCEP-RM93M</strain>
    </source>
</reference>
<proteinExistence type="predicted"/>
<organism evidence="5 7">
    <name type="scientific">Trichuris suis</name>
    <name type="common">pig whipworm</name>
    <dbReference type="NCBI Taxonomy" id="68888"/>
    <lineage>
        <taxon>Eukaryota</taxon>
        <taxon>Metazoa</taxon>
        <taxon>Ecdysozoa</taxon>
        <taxon>Nematoda</taxon>
        <taxon>Enoplea</taxon>
        <taxon>Dorylaimia</taxon>
        <taxon>Trichinellida</taxon>
        <taxon>Trichuridae</taxon>
        <taxon>Trichuris</taxon>
    </lineage>
</organism>
<evidence type="ECO:0000256" key="1">
    <source>
        <dbReference type="ARBA" id="ARBA00023125"/>
    </source>
</evidence>
<evidence type="ECO:0000256" key="3">
    <source>
        <dbReference type="PROSITE-ProRule" id="PRU00089"/>
    </source>
</evidence>
<dbReference type="PANTHER" id="PTHR11829">
    <property type="entry name" value="FORKHEAD BOX PROTEIN"/>
    <property type="match status" value="1"/>
</dbReference>
<dbReference type="PROSITE" id="PS00658">
    <property type="entry name" value="FORK_HEAD_2"/>
    <property type="match status" value="1"/>
</dbReference>
<keyword evidence="7" id="KW-1185">Reference proteome</keyword>
<dbReference type="GO" id="GO:0030154">
    <property type="term" value="P:cell differentiation"/>
    <property type="evidence" value="ECO:0007669"/>
    <property type="project" value="TreeGrafter"/>
</dbReference>
<evidence type="ECO:0000259" key="4">
    <source>
        <dbReference type="PROSITE" id="PS50039"/>
    </source>
</evidence>
<dbReference type="PRINTS" id="PR00053">
    <property type="entry name" value="FORKHEAD"/>
</dbReference>
<sequence length="343" mass="39043">MDLNDTFDARYPLTHWVPTASERRRTRTKSTCLGKLCNSLKMCGLSKDARPWLSYVSLITVALLSNPTKMLKINEIYAFIEQTFPYYRYSRVNWRNSVRHNLSLNDCFVKVTVGAEKGKRRGHYWTLHPDSFTMFDQGSLMRRHRRFMKPSKESNDTSKANAENALVMPILQKISEELTRWRQQILSLQPEVCKASVVDYRQNLFDSNLQVGYFQGNQVAEQAPFAYYQRGMQSSQIEAFNPPFACDSNFCISSSDAENCGHYVTQGELSQMQTGSTMPYTAFFPMITNSPSCIQCLAVSNQTTPQMDSIYVSNGCGPTTETSQYNAQHLYDPLTGDFVPAAI</sequence>
<dbReference type="Proteomes" id="UP000030764">
    <property type="component" value="Unassembled WGS sequence"/>
</dbReference>
<dbReference type="PROSITE" id="PS50039">
    <property type="entry name" value="FORK_HEAD_3"/>
    <property type="match status" value="1"/>
</dbReference>
<dbReference type="PANTHER" id="PTHR11829:SF343">
    <property type="entry name" value="FORK-HEAD DOMAIN-CONTAINING PROTEIN"/>
    <property type="match status" value="1"/>
</dbReference>
<accession>A0A085M9B0</accession>
<evidence type="ECO:0000256" key="2">
    <source>
        <dbReference type="ARBA" id="ARBA00023242"/>
    </source>
</evidence>
<dbReference type="GO" id="GO:0000981">
    <property type="term" value="F:DNA-binding transcription factor activity, RNA polymerase II-specific"/>
    <property type="evidence" value="ECO:0007669"/>
    <property type="project" value="TreeGrafter"/>
</dbReference>
<keyword evidence="1 3" id="KW-0238">DNA-binding</keyword>